<evidence type="ECO:0000256" key="1">
    <source>
        <dbReference type="ARBA" id="ARBA00003582"/>
    </source>
</evidence>
<feature type="repeat" description="TPR" evidence="16">
    <location>
        <begin position="616"/>
        <end position="649"/>
    </location>
</feature>
<feature type="transmembrane region" description="Helical" evidence="17">
    <location>
        <begin position="24"/>
        <end position="42"/>
    </location>
</feature>
<feature type="repeat" description="TPR" evidence="16">
    <location>
        <begin position="480"/>
        <end position="513"/>
    </location>
</feature>
<evidence type="ECO:0000256" key="13">
    <source>
        <dbReference type="ARBA" id="ARBA00023136"/>
    </source>
</evidence>
<dbReference type="InterPro" id="IPR052346">
    <property type="entry name" value="O-mannosyl-transferase_TMTC"/>
</dbReference>
<dbReference type="Pfam" id="PF13424">
    <property type="entry name" value="TPR_12"/>
    <property type="match status" value="1"/>
</dbReference>
<dbReference type="SUPFAM" id="SSF81901">
    <property type="entry name" value="HCP-like"/>
    <property type="match status" value="1"/>
</dbReference>
<dbReference type="GO" id="GO:0030968">
    <property type="term" value="P:endoplasmic reticulum unfolded protein response"/>
    <property type="evidence" value="ECO:0007669"/>
    <property type="project" value="TreeGrafter"/>
</dbReference>
<feature type="transmembrane region" description="Helical" evidence="17">
    <location>
        <begin position="109"/>
        <end position="128"/>
    </location>
</feature>
<evidence type="ECO:0000256" key="11">
    <source>
        <dbReference type="ARBA" id="ARBA00022824"/>
    </source>
</evidence>
<feature type="transmembrane region" description="Helical" evidence="17">
    <location>
        <begin position="286"/>
        <end position="306"/>
    </location>
</feature>
<evidence type="ECO:0000256" key="16">
    <source>
        <dbReference type="PROSITE-ProRule" id="PRU00339"/>
    </source>
</evidence>
<feature type="transmembrane region" description="Helical" evidence="17">
    <location>
        <begin position="347"/>
        <end position="371"/>
    </location>
</feature>
<evidence type="ECO:0000256" key="3">
    <source>
        <dbReference type="ARBA" id="ARBA00004240"/>
    </source>
</evidence>
<evidence type="ECO:0000256" key="10">
    <source>
        <dbReference type="ARBA" id="ARBA00022803"/>
    </source>
</evidence>
<gene>
    <name evidence="19" type="ORF">PMAYCL1PPCAC_04274</name>
</gene>
<evidence type="ECO:0000256" key="15">
    <source>
        <dbReference type="ARBA" id="ARBA00045102"/>
    </source>
</evidence>
<dbReference type="PROSITE" id="PS50293">
    <property type="entry name" value="TPR_REGION"/>
    <property type="match status" value="2"/>
</dbReference>
<dbReference type="PANTHER" id="PTHR44227:SF3">
    <property type="entry name" value="PROTEIN O-MANNOSYL-TRANSFERASE TMTC4"/>
    <property type="match status" value="1"/>
</dbReference>
<feature type="repeat" description="TPR" evidence="16">
    <location>
        <begin position="650"/>
        <end position="683"/>
    </location>
</feature>
<comment type="caution">
    <text evidence="19">The sequence shown here is derived from an EMBL/GenBank/DDBJ whole genome shotgun (WGS) entry which is preliminary data.</text>
</comment>
<evidence type="ECO:0000259" key="18">
    <source>
        <dbReference type="Pfam" id="PF08409"/>
    </source>
</evidence>
<dbReference type="InterPro" id="IPR013618">
    <property type="entry name" value="TMTC_DUF1736"/>
</dbReference>
<keyword evidence="12 17" id="KW-1133">Transmembrane helix</keyword>
<evidence type="ECO:0000313" key="19">
    <source>
        <dbReference type="EMBL" id="GMR34079.1"/>
    </source>
</evidence>
<sequence length="702" mass="77305">RKKRSRPATPEAEAGNSSKPESRLIGIVALVALAIVPFALSIDGEFVFDDRKTIVENGVVRGTKPLVEVFTTDYWGDPLAAKISHKSYRPLTTLTFWLNHQLHDLWTPGYHVVNLLLHAINTLLVHRLATVVSRIIAPGLPGYGAWAAAAAFAVHPVHVEAVANVSGRAELLSGLFYLAAVLLYLGNAPNLGTVSRNSIYAILVVLSVGSKEQGITAPIVCVALEWALNGRKLEMRRTAANALLVATITIIRLWLNDWSPPRFSPHDNPAAFLPTALLRAVNYSHYWYYSLTLLLLPSSLCFDYSMGCFPPILSLTDYRTLSTVALICTGITVLGAIITAGERIKRWLLSLILLTVVPFLPASNLLVTVGFTVAERVLYLPSIGVCLLLPAAIDTIRNRISIDKSIKSLGWTFLIIASAMSAQRSYEWRSSLTLFSKDLAVCPNNAKINYNLGKVLADSGAFEEAEARYREALRLHPAYESALNNLGNLLEARGRTSDAEEYLKEAIRVAPSFAAAWMNLGIAQMRAGKYNMSEASLAHSVALRPGSAEAHFNLGVLQLRVGKQMDARAAWLQATSLDPAHARAWSNLFVLLDELEQCDEVIDLSHSALLHNAHLASLRLSIGTCYAKLGDFIEAERELWRAIELSPSTAIYHANLGVLYQRWHRYEEAVRTYSAALDLDPGAASIRENLETTRRRMNQTRN</sequence>
<evidence type="ECO:0000256" key="8">
    <source>
        <dbReference type="ARBA" id="ARBA00022692"/>
    </source>
</evidence>
<dbReference type="SMART" id="SM00028">
    <property type="entry name" value="TPR"/>
    <property type="match status" value="7"/>
</dbReference>
<evidence type="ECO:0000256" key="14">
    <source>
        <dbReference type="ARBA" id="ARBA00045085"/>
    </source>
</evidence>
<feature type="transmembrane region" description="Helical" evidence="17">
    <location>
        <begin position="318"/>
        <end position="340"/>
    </location>
</feature>
<feature type="domain" description="DUF1736" evidence="18">
    <location>
        <begin position="259"/>
        <end position="328"/>
    </location>
</feature>
<feature type="transmembrane region" description="Helical" evidence="17">
    <location>
        <begin position="140"/>
        <end position="159"/>
    </location>
</feature>
<dbReference type="GO" id="GO:0016020">
    <property type="term" value="C:membrane"/>
    <property type="evidence" value="ECO:0007669"/>
    <property type="project" value="UniProtKB-SubCell"/>
</dbReference>
<dbReference type="InterPro" id="IPR019734">
    <property type="entry name" value="TPR_rpt"/>
</dbReference>
<feature type="transmembrane region" description="Helical" evidence="17">
    <location>
        <begin position="171"/>
        <end position="187"/>
    </location>
</feature>
<dbReference type="EC" id="2.4.1.109" evidence="6"/>
<evidence type="ECO:0000256" key="7">
    <source>
        <dbReference type="ARBA" id="ARBA00022679"/>
    </source>
</evidence>
<evidence type="ECO:0000256" key="2">
    <source>
        <dbReference type="ARBA" id="ARBA00004141"/>
    </source>
</evidence>
<dbReference type="Pfam" id="PF08409">
    <property type="entry name" value="TMTC_DUF1736"/>
    <property type="match status" value="1"/>
</dbReference>
<keyword evidence="13 17" id="KW-0472">Membrane</keyword>
<organism evidence="19 20">
    <name type="scientific">Pristionchus mayeri</name>
    <dbReference type="NCBI Taxonomy" id="1317129"/>
    <lineage>
        <taxon>Eukaryota</taxon>
        <taxon>Metazoa</taxon>
        <taxon>Ecdysozoa</taxon>
        <taxon>Nematoda</taxon>
        <taxon>Chromadorea</taxon>
        <taxon>Rhabditida</taxon>
        <taxon>Rhabditina</taxon>
        <taxon>Diplogasteromorpha</taxon>
        <taxon>Diplogasteroidea</taxon>
        <taxon>Neodiplogasteridae</taxon>
        <taxon>Pristionchus</taxon>
    </lineage>
</organism>
<proteinExistence type="inferred from homology"/>
<dbReference type="GO" id="GO:0004169">
    <property type="term" value="F:dolichyl-phosphate-mannose-protein mannosyltransferase activity"/>
    <property type="evidence" value="ECO:0007669"/>
    <property type="project" value="UniProtKB-EC"/>
</dbReference>
<comment type="catalytic activity">
    <reaction evidence="15">
        <text>a di-trans,poly-cis-dolichyl beta-D-mannosyl phosphate + L-seryl-[protein] = 3-O-(alpha-D-mannosyl)-L-seryl-[protein] + a di-trans,poly-cis-dolichyl phosphate + H(+)</text>
        <dbReference type="Rhea" id="RHEA:17377"/>
        <dbReference type="Rhea" id="RHEA-COMP:9863"/>
        <dbReference type="Rhea" id="RHEA-COMP:13546"/>
        <dbReference type="Rhea" id="RHEA-COMP:19498"/>
        <dbReference type="Rhea" id="RHEA-COMP:19501"/>
        <dbReference type="ChEBI" id="CHEBI:15378"/>
        <dbReference type="ChEBI" id="CHEBI:29999"/>
        <dbReference type="ChEBI" id="CHEBI:57683"/>
        <dbReference type="ChEBI" id="CHEBI:58211"/>
        <dbReference type="ChEBI" id="CHEBI:137321"/>
        <dbReference type="EC" id="2.4.1.109"/>
    </reaction>
</comment>
<evidence type="ECO:0000256" key="6">
    <source>
        <dbReference type="ARBA" id="ARBA00012839"/>
    </source>
</evidence>
<evidence type="ECO:0000256" key="12">
    <source>
        <dbReference type="ARBA" id="ARBA00022989"/>
    </source>
</evidence>
<evidence type="ECO:0000256" key="17">
    <source>
        <dbReference type="SAM" id="Phobius"/>
    </source>
</evidence>
<comment type="similarity">
    <text evidence="5">Belongs to the TMTC family.</text>
</comment>
<accession>A0AAN4Z6L9</accession>
<keyword evidence="9" id="KW-0677">Repeat</keyword>
<feature type="repeat" description="TPR" evidence="16">
    <location>
        <begin position="446"/>
        <end position="479"/>
    </location>
</feature>
<dbReference type="InterPro" id="IPR011990">
    <property type="entry name" value="TPR-like_helical_dom_sf"/>
</dbReference>
<protein>
    <recommendedName>
        <fullName evidence="6">dolichyl-phosphate-mannose--protein mannosyltransferase</fullName>
        <ecNumber evidence="6">2.4.1.109</ecNumber>
    </recommendedName>
</protein>
<dbReference type="Proteomes" id="UP001328107">
    <property type="component" value="Unassembled WGS sequence"/>
</dbReference>
<keyword evidence="7" id="KW-0808">Transferase</keyword>
<dbReference type="Pfam" id="PF13432">
    <property type="entry name" value="TPR_16"/>
    <property type="match status" value="1"/>
</dbReference>
<dbReference type="PROSITE" id="PS50005">
    <property type="entry name" value="TPR"/>
    <property type="match status" value="5"/>
</dbReference>
<comment type="function">
    <text evidence="1">Transfers mannosyl residues to the hydroxyl group of serine or threonine residues.</text>
</comment>
<comment type="subcellular location">
    <subcellularLocation>
        <location evidence="3">Endoplasmic reticulum</location>
    </subcellularLocation>
    <subcellularLocation>
        <location evidence="2">Membrane</location>
        <topology evidence="2">Multi-pass membrane protein</topology>
    </subcellularLocation>
</comment>
<evidence type="ECO:0000256" key="9">
    <source>
        <dbReference type="ARBA" id="ARBA00022737"/>
    </source>
</evidence>
<dbReference type="Gene3D" id="1.25.40.10">
    <property type="entry name" value="Tetratricopeptide repeat domain"/>
    <property type="match status" value="1"/>
</dbReference>
<keyword evidence="20" id="KW-1185">Reference proteome</keyword>
<comment type="pathway">
    <text evidence="4">Protein modification; protein glycosylation.</text>
</comment>
<feature type="non-terminal residue" evidence="19">
    <location>
        <position position="1"/>
    </location>
</feature>
<dbReference type="EMBL" id="BTRK01000001">
    <property type="protein sequence ID" value="GMR34079.1"/>
    <property type="molecule type" value="Genomic_DNA"/>
</dbReference>
<evidence type="ECO:0000256" key="4">
    <source>
        <dbReference type="ARBA" id="ARBA00004922"/>
    </source>
</evidence>
<reference evidence="20" key="1">
    <citation type="submission" date="2022-10" db="EMBL/GenBank/DDBJ databases">
        <title>Genome assembly of Pristionchus species.</title>
        <authorList>
            <person name="Yoshida K."/>
            <person name="Sommer R.J."/>
        </authorList>
    </citation>
    <scope>NUCLEOTIDE SEQUENCE [LARGE SCALE GENOMIC DNA]</scope>
    <source>
        <strain evidence="20">RS5460</strain>
    </source>
</reference>
<comment type="catalytic activity">
    <reaction evidence="14">
        <text>a di-trans,poly-cis-dolichyl beta-D-mannosyl phosphate + L-threonyl-[protein] = 3-O-(alpha-D-mannosyl)-L-threonyl-[protein] + a di-trans,poly-cis-dolichyl phosphate + H(+)</text>
        <dbReference type="Rhea" id="RHEA:53396"/>
        <dbReference type="Rhea" id="RHEA-COMP:11060"/>
        <dbReference type="Rhea" id="RHEA-COMP:13547"/>
        <dbReference type="Rhea" id="RHEA-COMP:19498"/>
        <dbReference type="Rhea" id="RHEA-COMP:19501"/>
        <dbReference type="ChEBI" id="CHEBI:15378"/>
        <dbReference type="ChEBI" id="CHEBI:30013"/>
        <dbReference type="ChEBI" id="CHEBI:57683"/>
        <dbReference type="ChEBI" id="CHEBI:58211"/>
        <dbReference type="ChEBI" id="CHEBI:137323"/>
        <dbReference type="EC" id="2.4.1.109"/>
    </reaction>
</comment>
<evidence type="ECO:0000256" key="5">
    <source>
        <dbReference type="ARBA" id="ARBA00007882"/>
    </source>
</evidence>
<keyword evidence="11" id="KW-0256">Endoplasmic reticulum</keyword>
<dbReference type="PANTHER" id="PTHR44227">
    <property type="match status" value="1"/>
</dbReference>
<dbReference type="AlphaFoldDB" id="A0AAN4Z6L9"/>
<keyword evidence="8 17" id="KW-0812">Transmembrane</keyword>
<feature type="repeat" description="TPR" evidence="16">
    <location>
        <begin position="548"/>
        <end position="581"/>
    </location>
</feature>
<keyword evidence="10 16" id="KW-0802">TPR repeat</keyword>
<dbReference type="GO" id="GO:0005783">
    <property type="term" value="C:endoplasmic reticulum"/>
    <property type="evidence" value="ECO:0007669"/>
    <property type="project" value="UniProtKB-SubCell"/>
</dbReference>
<name>A0AAN4Z6L9_9BILA</name>
<evidence type="ECO:0000313" key="20">
    <source>
        <dbReference type="Proteomes" id="UP001328107"/>
    </source>
</evidence>